<evidence type="ECO:0000313" key="3">
    <source>
        <dbReference type="Proteomes" id="UP000320386"/>
    </source>
</evidence>
<dbReference type="EMBL" id="CP036280">
    <property type="protein sequence ID" value="QDU72131.1"/>
    <property type="molecule type" value="Genomic_DNA"/>
</dbReference>
<dbReference type="SMART" id="SM00382">
    <property type="entry name" value="AAA"/>
    <property type="match status" value="1"/>
</dbReference>
<dbReference type="InterPro" id="IPR049945">
    <property type="entry name" value="AAA_22"/>
</dbReference>
<dbReference type="RefSeq" id="WP_145446310.1">
    <property type="nucleotide sequence ID" value="NZ_CP036280.1"/>
</dbReference>
<feature type="domain" description="AAA+ ATPase" evidence="1">
    <location>
        <begin position="42"/>
        <end position="189"/>
    </location>
</feature>
<name>A0A518BYT0_9BACT</name>
<organism evidence="2 3">
    <name type="scientific">Mucisphaera calidilacus</name>
    <dbReference type="NCBI Taxonomy" id="2527982"/>
    <lineage>
        <taxon>Bacteria</taxon>
        <taxon>Pseudomonadati</taxon>
        <taxon>Planctomycetota</taxon>
        <taxon>Phycisphaerae</taxon>
        <taxon>Phycisphaerales</taxon>
        <taxon>Phycisphaeraceae</taxon>
        <taxon>Mucisphaera</taxon>
    </lineage>
</organism>
<protein>
    <recommendedName>
        <fullName evidence="1">AAA+ ATPase domain-containing protein</fullName>
    </recommendedName>
</protein>
<reference evidence="2 3" key="1">
    <citation type="submission" date="2019-02" db="EMBL/GenBank/DDBJ databases">
        <title>Deep-cultivation of Planctomycetes and their phenomic and genomic characterization uncovers novel biology.</title>
        <authorList>
            <person name="Wiegand S."/>
            <person name="Jogler M."/>
            <person name="Boedeker C."/>
            <person name="Pinto D."/>
            <person name="Vollmers J."/>
            <person name="Rivas-Marin E."/>
            <person name="Kohn T."/>
            <person name="Peeters S.H."/>
            <person name="Heuer A."/>
            <person name="Rast P."/>
            <person name="Oberbeckmann S."/>
            <person name="Bunk B."/>
            <person name="Jeske O."/>
            <person name="Meyerdierks A."/>
            <person name="Storesund J.E."/>
            <person name="Kallscheuer N."/>
            <person name="Luecker S."/>
            <person name="Lage O.M."/>
            <person name="Pohl T."/>
            <person name="Merkel B.J."/>
            <person name="Hornburger P."/>
            <person name="Mueller R.-W."/>
            <person name="Bruemmer F."/>
            <person name="Labrenz M."/>
            <person name="Spormann A.M."/>
            <person name="Op den Camp H."/>
            <person name="Overmann J."/>
            <person name="Amann R."/>
            <person name="Jetten M.S.M."/>
            <person name="Mascher T."/>
            <person name="Medema M.H."/>
            <person name="Devos D.P."/>
            <person name="Kaster A.-K."/>
            <person name="Ovreas L."/>
            <person name="Rohde M."/>
            <person name="Galperin M.Y."/>
            <person name="Jogler C."/>
        </authorList>
    </citation>
    <scope>NUCLEOTIDE SEQUENCE [LARGE SCALE GENOMIC DNA]</scope>
    <source>
        <strain evidence="2 3">Pan265</strain>
    </source>
</reference>
<dbReference type="GO" id="GO:0016887">
    <property type="term" value="F:ATP hydrolysis activity"/>
    <property type="evidence" value="ECO:0007669"/>
    <property type="project" value="InterPro"/>
</dbReference>
<dbReference type="InterPro" id="IPR052026">
    <property type="entry name" value="ExeA_AAA_ATPase_DNA-bind"/>
</dbReference>
<dbReference type="PANTHER" id="PTHR35894">
    <property type="entry name" value="GENERAL SECRETION PATHWAY PROTEIN A-RELATED"/>
    <property type="match status" value="1"/>
</dbReference>
<dbReference type="Proteomes" id="UP000320386">
    <property type="component" value="Chromosome"/>
</dbReference>
<proteinExistence type="predicted"/>
<dbReference type="Gene3D" id="3.40.50.300">
    <property type="entry name" value="P-loop containing nucleotide triphosphate hydrolases"/>
    <property type="match status" value="1"/>
</dbReference>
<sequence>MYEEFFRLRQLPFENTPDPRFFYDSEQHREALAAIEYTIRLRKGIVLVTGEIGSGKTTVGRKMLSRCGDQCTVAQIVHAHKDRADLIAHVIRAIGVEPPEGATHARLLEILHEVLIEHAQQRRPVVLFVDEAQNLSDSSLEELRLLSNFDTNTVKLLQLVLVGQPELRQRIAAPHMLPLRQRIVLAKQLKAMSRADTGAYIAHRLCAASLDPDHPVVDFDERAVNAVYENTGGTPRLINVVCDNALLMSYVRETTTVTADTVLAVIEDMLPSFGEPVVRPVSKRGEWTAPRMGTRSWDTSLTL</sequence>
<dbReference type="KEGG" id="mcad:Pan265_19940"/>
<evidence type="ECO:0000313" key="2">
    <source>
        <dbReference type="EMBL" id="QDU72131.1"/>
    </source>
</evidence>
<dbReference type="PANTHER" id="PTHR35894:SF1">
    <property type="entry name" value="PHOSPHORIBULOKINASE _ URIDINE KINASE FAMILY"/>
    <property type="match status" value="1"/>
</dbReference>
<dbReference type="SUPFAM" id="SSF52540">
    <property type="entry name" value="P-loop containing nucleoside triphosphate hydrolases"/>
    <property type="match status" value="1"/>
</dbReference>
<dbReference type="CDD" id="cd00009">
    <property type="entry name" value="AAA"/>
    <property type="match status" value="1"/>
</dbReference>
<dbReference type="OrthoDB" id="227226at2"/>
<evidence type="ECO:0000259" key="1">
    <source>
        <dbReference type="SMART" id="SM00382"/>
    </source>
</evidence>
<dbReference type="InterPro" id="IPR027417">
    <property type="entry name" value="P-loop_NTPase"/>
</dbReference>
<gene>
    <name evidence="2" type="ORF">Pan265_19940</name>
</gene>
<dbReference type="Pfam" id="PF13401">
    <property type="entry name" value="AAA_22"/>
    <property type="match status" value="1"/>
</dbReference>
<dbReference type="InterPro" id="IPR003593">
    <property type="entry name" value="AAA+_ATPase"/>
</dbReference>
<accession>A0A518BYT0</accession>
<dbReference type="AlphaFoldDB" id="A0A518BYT0"/>
<keyword evidence="3" id="KW-1185">Reference proteome</keyword>